<keyword evidence="2 6" id="KW-0645">Protease</keyword>
<dbReference type="PRINTS" id="PR00792">
    <property type="entry name" value="PEPSIN"/>
</dbReference>
<reference evidence="9 10" key="2">
    <citation type="submission" date="2019-11" db="EMBL/GenBank/DDBJ databases">
        <authorList>
            <person name="Lu H."/>
        </authorList>
    </citation>
    <scope>NUCLEOTIDE SEQUENCE [LARGE SCALE GENOMIC DNA]</scope>
    <source>
        <strain evidence="9 10">FIM1</strain>
    </source>
</reference>
<evidence type="ECO:0000313" key="10">
    <source>
        <dbReference type="Proteomes" id="UP000422736"/>
    </source>
</evidence>
<proteinExistence type="inferred from homology"/>
<dbReference type="Gene3D" id="2.40.70.10">
    <property type="entry name" value="Acid Proteases"/>
    <property type="match status" value="2"/>
</dbReference>
<evidence type="ECO:0000259" key="8">
    <source>
        <dbReference type="PROSITE" id="PS51767"/>
    </source>
</evidence>
<sequence length="501" mass="54746">MVYSLGALLLLSSVVNCRHIEAQEKAGTISVNLHKNHKSEVHNLIKRSKNVPGPILRHDEDYSYYVELGVGTPRQNVKVILDTGSSDLWIPSKTNPYCLPNTAEALAKRAVTPDIDCSINGVFDASASTSLKKTGYNFSIEYADLSTSDGYWALDDVTLNGVTVEGAQLAVADTTDIEAGILGVGLPRLESFKGYPGAPNKTYDNFPQMLKKEGYISKVAYSLFFENGNVDSGTLLFGGVDQKKYEGQLYTYPMVNIHPFLTKPAEFHVTLQGFGYRSEAKCDEGVYFHEKAPALLDSGTNVLQAPDSVVKTIVKQLDGEWSEEDGLYVAQCPSSTDDTTYFFDLGEVKIKMPIQDFFFPPNDGETKCQIRLIPGEDEWILGDLVMQHAYLVYDLEAYQISIAPGKKTTGSRIETIGRDGVIPDTVLSTASPWTIGGDNTSSSASVFDSNLTCTKSNSKRSLHKALIDRDVEVANSGSQIVRGSSLLPVLMSVAYAIVSLF</sequence>
<keyword evidence="5 6" id="KW-0378">Hydrolase</keyword>
<evidence type="ECO:0000256" key="5">
    <source>
        <dbReference type="ARBA" id="ARBA00022801"/>
    </source>
</evidence>
<keyword evidence="3 7" id="KW-0732">Signal</keyword>
<dbReference type="Pfam" id="PF00026">
    <property type="entry name" value="Asp"/>
    <property type="match status" value="1"/>
</dbReference>
<accession>A0ABX6EWW4</accession>
<evidence type="ECO:0000256" key="2">
    <source>
        <dbReference type="ARBA" id="ARBA00022670"/>
    </source>
</evidence>
<feature type="domain" description="Peptidase A1" evidence="8">
    <location>
        <begin position="64"/>
        <end position="403"/>
    </location>
</feature>
<feature type="signal peptide" evidence="7">
    <location>
        <begin position="1"/>
        <end position="17"/>
    </location>
</feature>
<feature type="chain" id="PRO_5047191347" evidence="7">
    <location>
        <begin position="18"/>
        <end position="501"/>
    </location>
</feature>
<dbReference type="PROSITE" id="PS00141">
    <property type="entry name" value="ASP_PROTEASE"/>
    <property type="match status" value="1"/>
</dbReference>
<dbReference type="InterPro" id="IPR033121">
    <property type="entry name" value="PEPTIDASE_A1"/>
</dbReference>
<dbReference type="InterPro" id="IPR001969">
    <property type="entry name" value="Aspartic_peptidase_AS"/>
</dbReference>
<gene>
    <name evidence="9" type="primary">BAR1</name>
    <name evidence="9" type="ORF">FIM1_3559</name>
</gene>
<reference evidence="9 10" key="1">
    <citation type="submission" date="2016-03" db="EMBL/GenBank/DDBJ databases">
        <title>How can Kluyveromyces marxianus grow so fast - potential evolutionary course in Saccharomyces Complex revealed by comparative genomics.</title>
        <authorList>
            <person name="Mo W."/>
            <person name="Lu W."/>
            <person name="Yang X."/>
            <person name="Qi J."/>
            <person name="Lv H."/>
        </authorList>
    </citation>
    <scope>NUCLEOTIDE SEQUENCE [LARGE SCALE GENOMIC DNA]</scope>
    <source>
        <strain evidence="9 10">FIM1</strain>
    </source>
</reference>
<dbReference type="InterPro" id="IPR001461">
    <property type="entry name" value="Aspartic_peptidase_A1"/>
</dbReference>
<comment type="similarity">
    <text evidence="1 6">Belongs to the peptidase A1 family.</text>
</comment>
<dbReference type="PROSITE" id="PS51767">
    <property type="entry name" value="PEPTIDASE_A1"/>
    <property type="match status" value="1"/>
</dbReference>
<dbReference type="EMBL" id="CP015058">
    <property type="protein sequence ID" value="QGN16835.1"/>
    <property type="molecule type" value="Genomic_DNA"/>
</dbReference>
<dbReference type="InterPro" id="IPR021109">
    <property type="entry name" value="Peptidase_aspartic_dom_sf"/>
</dbReference>
<dbReference type="PANTHER" id="PTHR47966:SF65">
    <property type="entry name" value="ASPARTIC-TYPE ENDOPEPTIDASE"/>
    <property type="match status" value="1"/>
</dbReference>
<keyword evidence="4 6" id="KW-0064">Aspartyl protease</keyword>
<evidence type="ECO:0000256" key="1">
    <source>
        <dbReference type="ARBA" id="ARBA00007447"/>
    </source>
</evidence>
<evidence type="ECO:0000256" key="3">
    <source>
        <dbReference type="ARBA" id="ARBA00022729"/>
    </source>
</evidence>
<dbReference type="PANTHER" id="PTHR47966">
    <property type="entry name" value="BETA-SITE APP-CLEAVING ENZYME, ISOFORM A-RELATED"/>
    <property type="match status" value="1"/>
</dbReference>
<evidence type="ECO:0000256" key="7">
    <source>
        <dbReference type="SAM" id="SignalP"/>
    </source>
</evidence>
<protein>
    <submittedName>
        <fullName evidence="9">Aspartic proteinase yapsin-3</fullName>
    </submittedName>
</protein>
<dbReference type="Proteomes" id="UP000422736">
    <property type="component" value="Chromosome 5"/>
</dbReference>
<dbReference type="SUPFAM" id="SSF50630">
    <property type="entry name" value="Acid proteases"/>
    <property type="match status" value="1"/>
</dbReference>
<evidence type="ECO:0000256" key="4">
    <source>
        <dbReference type="ARBA" id="ARBA00022750"/>
    </source>
</evidence>
<dbReference type="CDD" id="cd05474">
    <property type="entry name" value="SAP_like"/>
    <property type="match status" value="1"/>
</dbReference>
<organism evidence="9 10">
    <name type="scientific">Kluyveromyces marxianus</name>
    <name type="common">Yeast</name>
    <name type="synonym">Candida kefyr</name>
    <dbReference type="NCBI Taxonomy" id="4911"/>
    <lineage>
        <taxon>Eukaryota</taxon>
        <taxon>Fungi</taxon>
        <taxon>Dikarya</taxon>
        <taxon>Ascomycota</taxon>
        <taxon>Saccharomycotina</taxon>
        <taxon>Saccharomycetes</taxon>
        <taxon>Saccharomycetales</taxon>
        <taxon>Saccharomycetaceae</taxon>
        <taxon>Kluyveromyces</taxon>
    </lineage>
</organism>
<dbReference type="InterPro" id="IPR033876">
    <property type="entry name" value="SAP-like"/>
</dbReference>
<evidence type="ECO:0000313" key="9">
    <source>
        <dbReference type="EMBL" id="QGN16835.1"/>
    </source>
</evidence>
<evidence type="ECO:0000256" key="6">
    <source>
        <dbReference type="RuleBase" id="RU000454"/>
    </source>
</evidence>
<keyword evidence="10" id="KW-1185">Reference proteome</keyword>
<name>A0ABX6EWW4_KLUMA</name>